<evidence type="ECO:0000313" key="2">
    <source>
        <dbReference type="Proteomes" id="UP000315700"/>
    </source>
</evidence>
<dbReference type="Proteomes" id="UP000315700">
    <property type="component" value="Chromosome"/>
</dbReference>
<reference evidence="1 2" key="1">
    <citation type="submission" date="2019-02" db="EMBL/GenBank/DDBJ databases">
        <title>Deep-cultivation of Planctomycetes and their phenomic and genomic characterization uncovers novel biology.</title>
        <authorList>
            <person name="Wiegand S."/>
            <person name="Jogler M."/>
            <person name="Boedeker C."/>
            <person name="Pinto D."/>
            <person name="Vollmers J."/>
            <person name="Rivas-Marin E."/>
            <person name="Kohn T."/>
            <person name="Peeters S.H."/>
            <person name="Heuer A."/>
            <person name="Rast P."/>
            <person name="Oberbeckmann S."/>
            <person name="Bunk B."/>
            <person name="Jeske O."/>
            <person name="Meyerdierks A."/>
            <person name="Storesund J.E."/>
            <person name="Kallscheuer N."/>
            <person name="Luecker S."/>
            <person name="Lage O.M."/>
            <person name="Pohl T."/>
            <person name="Merkel B.J."/>
            <person name="Hornburger P."/>
            <person name="Mueller R.-W."/>
            <person name="Bruemmer F."/>
            <person name="Labrenz M."/>
            <person name="Spormann A.M."/>
            <person name="Op den Camp H."/>
            <person name="Overmann J."/>
            <person name="Amann R."/>
            <person name="Jetten M.S.M."/>
            <person name="Mascher T."/>
            <person name="Medema M.H."/>
            <person name="Devos D.P."/>
            <person name="Kaster A.-K."/>
            <person name="Ovreas L."/>
            <person name="Rohde M."/>
            <person name="Galperin M.Y."/>
            <person name="Jogler C."/>
        </authorList>
    </citation>
    <scope>NUCLEOTIDE SEQUENCE [LARGE SCALE GENOMIC DNA]</scope>
    <source>
        <strain evidence="1 2">Pan44</strain>
    </source>
</reference>
<name>A0A517S7I8_9PLAN</name>
<accession>A0A517S7I8</accession>
<gene>
    <name evidence="1" type="ORF">Pan44_01030</name>
</gene>
<evidence type="ECO:0000313" key="1">
    <source>
        <dbReference type="EMBL" id="QDT52094.1"/>
    </source>
</evidence>
<dbReference type="EMBL" id="CP036271">
    <property type="protein sequence ID" value="QDT52094.1"/>
    <property type="molecule type" value="Genomic_DNA"/>
</dbReference>
<keyword evidence="2" id="KW-1185">Reference proteome</keyword>
<proteinExistence type="predicted"/>
<dbReference type="KEGG" id="ccos:Pan44_01030"/>
<sequence>MTCDDAFDQLTAPGRAGDPALAAHLAGCSRCRAMAETLAPAIALFREPAGDTAPVAAATATAVARRSAARLSRRASRTSIAHSPVRRGLALLGAALAGAACCLAAIQLSGRGDHADGEIARCPRKSPEASKWMERHSLPVAMACIACHPSGGMGMSPPLLRPASALGGSL</sequence>
<organism evidence="1 2">
    <name type="scientific">Caulifigura coniformis</name>
    <dbReference type="NCBI Taxonomy" id="2527983"/>
    <lineage>
        <taxon>Bacteria</taxon>
        <taxon>Pseudomonadati</taxon>
        <taxon>Planctomycetota</taxon>
        <taxon>Planctomycetia</taxon>
        <taxon>Planctomycetales</taxon>
        <taxon>Planctomycetaceae</taxon>
        <taxon>Caulifigura</taxon>
    </lineage>
</organism>
<dbReference type="AlphaFoldDB" id="A0A517S7I8"/>
<dbReference type="InParanoid" id="A0A517S7I8"/>
<dbReference type="RefSeq" id="WP_197453723.1">
    <property type="nucleotide sequence ID" value="NZ_CP036271.1"/>
</dbReference>
<protein>
    <recommendedName>
        <fullName evidence="3">Zinc-finger domain-containing protein</fullName>
    </recommendedName>
</protein>
<evidence type="ECO:0008006" key="3">
    <source>
        <dbReference type="Google" id="ProtNLM"/>
    </source>
</evidence>